<accession>A0AC35FDE1</accession>
<evidence type="ECO:0000313" key="2">
    <source>
        <dbReference type="WBParaSite" id="PS1159_v2.g15811.t1"/>
    </source>
</evidence>
<reference evidence="2" key="1">
    <citation type="submission" date="2022-11" db="UniProtKB">
        <authorList>
            <consortium name="WormBaseParasite"/>
        </authorList>
    </citation>
    <scope>IDENTIFICATION</scope>
</reference>
<name>A0AC35FDE1_9BILA</name>
<dbReference type="Proteomes" id="UP000887580">
    <property type="component" value="Unplaced"/>
</dbReference>
<sequence length="66" mass="7868">MTMVHVLLVLLTIVMIKRNKRGHPYRRARGEIRGPLRDELQRRHLPRMFSLIKNESQRIEGDQIPP</sequence>
<proteinExistence type="predicted"/>
<organism evidence="1 2">
    <name type="scientific">Panagrolaimus sp. PS1159</name>
    <dbReference type="NCBI Taxonomy" id="55785"/>
    <lineage>
        <taxon>Eukaryota</taxon>
        <taxon>Metazoa</taxon>
        <taxon>Ecdysozoa</taxon>
        <taxon>Nematoda</taxon>
        <taxon>Chromadorea</taxon>
        <taxon>Rhabditida</taxon>
        <taxon>Tylenchina</taxon>
        <taxon>Panagrolaimomorpha</taxon>
        <taxon>Panagrolaimoidea</taxon>
        <taxon>Panagrolaimidae</taxon>
        <taxon>Panagrolaimus</taxon>
    </lineage>
</organism>
<dbReference type="WBParaSite" id="PS1159_v2.g15811.t1">
    <property type="protein sequence ID" value="PS1159_v2.g15811.t1"/>
    <property type="gene ID" value="PS1159_v2.g15811"/>
</dbReference>
<protein>
    <submittedName>
        <fullName evidence="2">Secreted protein</fullName>
    </submittedName>
</protein>
<evidence type="ECO:0000313" key="1">
    <source>
        <dbReference type="Proteomes" id="UP000887580"/>
    </source>
</evidence>